<organism evidence="2 3">
    <name type="scientific">candidate division WWE3 bacterium RIFOXYC1_FULL_39_7</name>
    <dbReference type="NCBI Taxonomy" id="1802643"/>
    <lineage>
        <taxon>Bacteria</taxon>
        <taxon>Katanobacteria</taxon>
    </lineage>
</organism>
<evidence type="ECO:0000313" key="3">
    <source>
        <dbReference type="Proteomes" id="UP000179113"/>
    </source>
</evidence>
<protein>
    <recommendedName>
        <fullName evidence="4">Metal-dependent hydrolase</fullName>
    </recommendedName>
</protein>
<dbReference type="Proteomes" id="UP000179113">
    <property type="component" value="Unassembled WGS sequence"/>
</dbReference>
<keyword evidence="1" id="KW-0472">Membrane</keyword>
<sequence length="136" mass="16563">MGLLVDEIMHGVVAMPFAVLLWYKSRSWRQIMIFYLVVYFIDVDHLLDYWFYYGLKFSWNEFISLDFFSEKATVYLIFHAWEWVLIMFFFSVKRGWKSIVAAMNLAIFAHLVWDIHNFWSVEFYSIIYRAINGFTF</sequence>
<gene>
    <name evidence="2" type="ORF">A2415_01845</name>
</gene>
<evidence type="ECO:0000313" key="2">
    <source>
        <dbReference type="EMBL" id="OGC68290.1"/>
    </source>
</evidence>
<comment type="caution">
    <text evidence="2">The sequence shown here is derived from an EMBL/GenBank/DDBJ whole genome shotgun (WGS) entry which is preliminary data.</text>
</comment>
<reference evidence="2 3" key="1">
    <citation type="journal article" date="2016" name="Nat. Commun.">
        <title>Thousands of microbial genomes shed light on interconnected biogeochemical processes in an aquifer system.</title>
        <authorList>
            <person name="Anantharaman K."/>
            <person name="Brown C.T."/>
            <person name="Hug L.A."/>
            <person name="Sharon I."/>
            <person name="Castelle C.J."/>
            <person name="Probst A.J."/>
            <person name="Thomas B.C."/>
            <person name="Singh A."/>
            <person name="Wilkins M.J."/>
            <person name="Karaoz U."/>
            <person name="Brodie E.L."/>
            <person name="Williams K.H."/>
            <person name="Hubbard S.S."/>
            <person name="Banfield J.F."/>
        </authorList>
    </citation>
    <scope>NUCLEOTIDE SEQUENCE [LARGE SCALE GENOMIC DNA]</scope>
</reference>
<accession>A0A1F4WG08</accession>
<dbReference type="AlphaFoldDB" id="A0A1F4WG08"/>
<feature type="transmembrane region" description="Helical" evidence="1">
    <location>
        <begin position="32"/>
        <end position="52"/>
    </location>
</feature>
<feature type="transmembrane region" description="Helical" evidence="1">
    <location>
        <begin position="72"/>
        <end position="92"/>
    </location>
</feature>
<dbReference type="EMBL" id="MEWA01000050">
    <property type="protein sequence ID" value="OGC68290.1"/>
    <property type="molecule type" value="Genomic_DNA"/>
</dbReference>
<evidence type="ECO:0008006" key="4">
    <source>
        <dbReference type="Google" id="ProtNLM"/>
    </source>
</evidence>
<feature type="transmembrane region" description="Helical" evidence="1">
    <location>
        <begin position="99"/>
        <end position="119"/>
    </location>
</feature>
<proteinExistence type="predicted"/>
<name>A0A1F4WG08_UNCKA</name>
<keyword evidence="1" id="KW-1133">Transmembrane helix</keyword>
<keyword evidence="1" id="KW-0812">Transmembrane</keyword>
<evidence type="ECO:0000256" key="1">
    <source>
        <dbReference type="SAM" id="Phobius"/>
    </source>
</evidence>